<dbReference type="InterPro" id="IPR018611">
    <property type="entry name" value="Ufl1"/>
</dbReference>
<feature type="compositionally biased region" description="Basic residues" evidence="1">
    <location>
        <begin position="457"/>
        <end position="468"/>
    </location>
</feature>
<evidence type="ECO:0000313" key="4">
    <source>
        <dbReference type="Proteomes" id="UP000693970"/>
    </source>
</evidence>
<organism evidence="3 4">
    <name type="scientific">Nitzschia inconspicua</name>
    <dbReference type="NCBI Taxonomy" id="303405"/>
    <lineage>
        <taxon>Eukaryota</taxon>
        <taxon>Sar</taxon>
        <taxon>Stramenopiles</taxon>
        <taxon>Ochrophyta</taxon>
        <taxon>Bacillariophyta</taxon>
        <taxon>Bacillariophyceae</taxon>
        <taxon>Bacillariophycidae</taxon>
        <taxon>Bacillariales</taxon>
        <taxon>Bacillariaceae</taxon>
        <taxon>Nitzschia</taxon>
    </lineage>
</organism>
<dbReference type="GO" id="GO:0005789">
    <property type="term" value="C:endoplasmic reticulum membrane"/>
    <property type="evidence" value="ECO:0007669"/>
    <property type="project" value="TreeGrafter"/>
</dbReference>
<feature type="domain" description="E3 UFM1-protein ligase 1-like N-terminal" evidence="2">
    <location>
        <begin position="74"/>
        <end position="318"/>
    </location>
</feature>
<protein>
    <submittedName>
        <fullName evidence="3">E3 UFM1-protein ligase</fullName>
    </submittedName>
</protein>
<evidence type="ECO:0000259" key="2">
    <source>
        <dbReference type="Pfam" id="PF09743"/>
    </source>
</evidence>
<dbReference type="OrthoDB" id="10258297at2759"/>
<keyword evidence="4" id="KW-1185">Reference proteome</keyword>
<reference evidence="3" key="2">
    <citation type="submission" date="2021-04" db="EMBL/GenBank/DDBJ databases">
        <authorList>
            <person name="Podell S."/>
        </authorList>
    </citation>
    <scope>NUCLEOTIDE SEQUENCE</scope>
    <source>
        <strain evidence="3">Hildebrandi</strain>
    </source>
</reference>
<feature type="compositionally biased region" description="Basic and acidic residues" evidence="1">
    <location>
        <begin position="443"/>
        <end position="456"/>
    </location>
</feature>
<dbReference type="GO" id="GO:0061666">
    <property type="term" value="F:UFM1 ligase activity"/>
    <property type="evidence" value="ECO:0007669"/>
    <property type="project" value="InterPro"/>
</dbReference>
<comment type="caution">
    <text evidence="3">The sequence shown here is derived from an EMBL/GenBank/DDBJ whole genome shotgun (WGS) entry which is preliminary data.</text>
</comment>
<keyword evidence="3" id="KW-0436">Ligase</keyword>
<reference evidence="3" key="1">
    <citation type="journal article" date="2021" name="Sci. Rep.">
        <title>Diploid genomic architecture of Nitzschia inconspicua, an elite biomass production diatom.</title>
        <authorList>
            <person name="Oliver A."/>
            <person name="Podell S."/>
            <person name="Pinowska A."/>
            <person name="Traller J.C."/>
            <person name="Smith S.R."/>
            <person name="McClure R."/>
            <person name="Beliaev A."/>
            <person name="Bohutskyi P."/>
            <person name="Hill E.A."/>
            <person name="Rabines A."/>
            <person name="Zheng H."/>
            <person name="Allen L.Z."/>
            <person name="Kuo A."/>
            <person name="Grigoriev I.V."/>
            <person name="Allen A.E."/>
            <person name="Hazlebeck D."/>
            <person name="Allen E.E."/>
        </authorList>
    </citation>
    <scope>NUCLEOTIDE SEQUENCE</scope>
    <source>
        <strain evidence="3">Hildebrandi</strain>
    </source>
</reference>
<accession>A0A9K3Q8Y8</accession>
<dbReference type="GO" id="GO:1990592">
    <property type="term" value="P:protein K69-linked ufmylation"/>
    <property type="evidence" value="ECO:0007669"/>
    <property type="project" value="TreeGrafter"/>
</dbReference>
<feature type="region of interest" description="Disordered" evidence="1">
    <location>
        <begin position="443"/>
        <end position="478"/>
    </location>
</feature>
<sequence>MIVGGKDDTIPISDDGARQILSQLVRLGYFHCREEDEINNYQDDNSDDDLDSFRKWKSSHEGGNSTPYSWDGYCQVIATTQKDVYFTHKGLAKELTQQLDGNIHQGRATLPSLCRDLNVDCETVFLSTFQQQQPSTSVSSSIWDVLPTSVTVLTQGGDLELVSESYWERTAKEVASRVQAQGNCKVVELSSDWKIPLDVFVDRVVMTNIPSNISYLENTKTLVSTGFLQQTRQQVFDYFRNLKEPINIVAACQNNGWESEQVLEWMRNADVDEIDGEVHIDKNSRQTAMYVPQSYRQQQEQSVVDFLTANGFVTLDRAPNRHMLTALVQDRFPDAFVIGDYDVIILDTVLEEGRAGISEYLTSSSTEILDLQEYLPTELLQSHITPTILSKIGFDESQAVAIVTNDQAIIVRNKLIQEIEEKHLTQLVQDFANSKAEELIRSKNAHVDEEIGDHSTKNKRGGKSKSNRGRGDKQKTTDDNNCMVLLSDVAKAVLDAYPKLQTGGPLPASIGWEEELDDEGESSNSLVIEFCRKAFYTPTFQKKCKQAVDAELKRLQSERISKATLSRKDAAAKFRSVEAAFEEAFVTLCYLVQAQSKFLTFASSSEAFDKECMEILKSEFLQGPCADLTSRITQQCIFKNEQDDLFTFDHPEDLNIKKAQTENGLPDYCSSVDTAARRYPRTFLSCPPPRDPLPVLRESFSGTTGVALSRLWILCGGECYQGGIIQVADEDETEEVLHVRPGNVDGFLSHVEENSLSLCGLPFKKLDKKSEKNLLFSRKQQVASLLSLSSDPTTILEYTIMILFQQVRQLVVSGSLLRGPILTALSEERKIPEAVATALQILNQAIESGGDAVSDEALLSLIKDCGTCKDIAKHDIGPLEAHLSSL</sequence>
<name>A0A9K3Q8Y8_9STRA</name>
<proteinExistence type="predicted"/>
<dbReference type="PANTHER" id="PTHR31057:SF0">
    <property type="entry name" value="E3 UFM1-PROTEIN LIGASE 1"/>
    <property type="match status" value="1"/>
</dbReference>
<dbReference type="Pfam" id="PF09743">
    <property type="entry name" value="E3_UFM1_ligase"/>
    <property type="match status" value="1"/>
</dbReference>
<dbReference type="GO" id="GO:0016874">
    <property type="term" value="F:ligase activity"/>
    <property type="evidence" value="ECO:0007669"/>
    <property type="project" value="UniProtKB-KW"/>
</dbReference>
<dbReference type="EMBL" id="JAGRRH010000001">
    <property type="protein sequence ID" value="KAG7374560.1"/>
    <property type="molecule type" value="Genomic_DNA"/>
</dbReference>
<dbReference type="InterPro" id="IPR056579">
    <property type="entry name" value="Ufl1_N"/>
</dbReference>
<feature type="compositionally biased region" description="Basic and acidic residues" evidence="1">
    <location>
        <begin position="469"/>
        <end position="478"/>
    </location>
</feature>
<dbReference type="GO" id="GO:0032434">
    <property type="term" value="P:regulation of proteasomal ubiquitin-dependent protein catabolic process"/>
    <property type="evidence" value="ECO:0007669"/>
    <property type="project" value="TreeGrafter"/>
</dbReference>
<dbReference type="GO" id="GO:0034976">
    <property type="term" value="P:response to endoplasmic reticulum stress"/>
    <property type="evidence" value="ECO:0007669"/>
    <property type="project" value="TreeGrafter"/>
</dbReference>
<dbReference type="PANTHER" id="PTHR31057">
    <property type="entry name" value="E3 UFM1-PROTEIN LIGASE 1"/>
    <property type="match status" value="1"/>
</dbReference>
<gene>
    <name evidence="3" type="ORF">IV203_013655</name>
</gene>
<dbReference type="Proteomes" id="UP000693970">
    <property type="component" value="Unassembled WGS sequence"/>
</dbReference>
<evidence type="ECO:0000256" key="1">
    <source>
        <dbReference type="SAM" id="MobiDB-lite"/>
    </source>
</evidence>
<evidence type="ECO:0000313" key="3">
    <source>
        <dbReference type="EMBL" id="KAG7374560.1"/>
    </source>
</evidence>
<dbReference type="AlphaFoldDB" id="A0A9K3Q8Y8"/>